<comment type="subcellular location">
    <subcellularLocation>
        <location evidence="1">Cell membrane</location>
        <topology evidence="1">Multi-pass membrane protein</topology>
    </subcellularLocation>
</comment>
<dbReference type="AlphaFoldDB" id="A0A085VAG9"/>
<evidence type="ECO:0000256" key="3">
    <source>
        <dbReference type="ARBA" id="ARBA00022692"/>
    </source>
</evidence>
<feature type="transmembrane region" description="Helical" evidence="6">
    <location>
        <begin position="330"/>
        <end position="352"/>
    </location>
</feature>
<feature type="transmembrane region" description="Helical" evidence="6">
    <location>
        <begin position="358"/>
        <end position="376"/>
    </location>
</feature>
<dbReference type="InterPro" id="IPR050367">
    <property type="entry name" value="APC_superfamily"/>
</dbReference>
<feature type="transmembrane region" description="Helical" evidence="6">
    <location>
        <begin position="388"/>
        <end position="405"/>
    </location>
</feature>
<feature type="transmembrane region" description="Helical" evidence="6">
    <location>
        <begin position="156"/>
        <end position="177"/>
    </location>
</feature>
<dbReference type="PIRSF" id="PIRSF006060">
    <property type="entry name" value="AA_transporter"/>
    <property type="match status" value="1"/>
</dbReference>
<evidence type="ECO:0000313" key="7">
    <source>
        <dbReference type="EMBL" id="KFE52432.1"/>
    </source>
</evidence>
<keyword evidence="5 6" id="KW-0472">Membrane</keyword>
<feature type="transmembrane region" description="Helical" evidence="6">
    <location>
        <begin position="197"/>
        <end position="214"/>
    </location>
</feature>
<organism evidence="7 8">
    <name type="scientific">Pseudomonas syringae</name>
    <dbReference type="NCBI Taxonomy" id="317"/>
    <lineage>
        <taxon>Bacteria</taxon>
        <taxon>Pseudomonadati</taxon>
        <taxon>Pseudomonadota</taxon>
        <taxon>Gammaproteobacteria</taxon>
        <taxon>Pseudomonadales</taxon>
        <taxon>Pseudomonadaceae</taxon>
        <taxon>Pseudomonas</taxon>
    </lineage>
</organism>
<protein>
    <submittedName>
        <fullName evidence="7">Amino acid permease</fullName>
    </submittedName>
</protein>
<sequence>MQSATHQAGLALKRAVTGPMLLLFILGDVLGAGVYALAGTIAGEVGGAIWVPLLVALVFAMLTAGSYAELVTKYPHAGATAVFAGKAFRSPMVAFLVGFCMLAAGVTSAAGLSLAFAGDYLAAFVDVPQHAAALVFLIVIALLNARGIKESLSANLIMTVIELSGLLLVVIAAAWFFSTGEADMSRALEFKPGVSPALAVLGAALLAFYSFVGFETSANLAEEIHDVRKTYPRALFGALLIAGAIYMAVGIAAASVMPIERLVTSSAPLLEVVKASGLGISPRVFAFIALIAVANGALLTMIMASRLAYGMARQGLLPSSLAKVLPERRTPWFAIMATSVVAVILTLTGSLAVLAQTVVLLLLFVFISTNLAVLVLRRDVVPEPHFRVPTWVPIAAIASCLLLLTQQSFETWLRAGGLILGGVILYGVTRAAGVRPTFVKGSDL</sequence>
<dbReference type="PANTHER" id="PTHR42770">
    <property type="entry name" value="AMINO ACID TRANSPORTER-RELATED"/>
    <property type="match status" value="1"/>
</dbReference>
<feature type="transmembrane region" description="Helical" evidence="6">
    <location>
        <begin position="284"/>
        <end position="309"/>
    </location>
</feature>
<reference evidence="7 8" key="1">
    <citation type="submission" date="2014-07" db="EMBL/GenBank/DDBJ databases">
        <title>Draft Genome Sequences of Environmental Pseudomonas syringae strains.</title>
        <authorList>
            <person name="Baltrus D.A."/>
            <person name="Berge O."/>
            <person name="Morris C."/>
        </authorList>
    </citation>
    <scope>NUCLEOTIDE SEQUENCE [LARGE SCALE GENOMIC DNA]</scope>
    <source>
        <strain evidence="7 8">CEB003</strain>
    </source>
</reference>
<dbReference type="Proteomes" id="UP000028643">
    <property type="component" value="Unassembled WGS sequence"/>
</dbReference>
<evidence type="ECO:0000256" key="1">
    <source>
        <dbReference type="ARBA" id="ARBA00004651"/>
    </source>
</evidence>
<keyword evidence="2" id="KW-1003">Cell membrane</keyword>
<dbReference type="InterPro" id="IPR002293">
    <property type="entry name" value="AA/rel_permease1"/>
</dbReference>
<keyword evidence="4 6" id="KW-1133">Transmembrane helix</keyword>
<dbReference type="PATRIC" id="fig|317.174.peg.1707"/>
<dbReference type="RefSeq" id="WP_047573691.1">
    <property type="nucleotide sequence ID" value="NZ_JPQT01000097.1"/>
</dbReference>
<feature type="transmembrane region" description="Helical" evidence="6">
    <location>
        <begin position="92"/>
        <end position="115"/>
    </location>
</feature>
<evidence type="ECO:0000256" key="6">
    <source>
        <dbReference type="SAM" id="Phobius"/>
    </source>
</evidence>
<dbReference type="Gene3D" id="1.20.1740.10">
    <property type="entry name" value="Amino acid/polyamine transporter I"/>
    <property type="match status" value="1"/>
</dbReference>
<name>A0A085VAG9_PSESX</name>
<dbReference type="GO" id="GO:0022857">
    <property type="term" value="F:transmembrane transporter activity"/>
    <property type="evidence" value="ECO:0007669"/>
    <property type="project" value="InterPro"/>
</dbReference>
<keyword evidence="3 6" id="KW-0812">Transmembrane</keyword>
<proteinExistence type="predicted"/>
<feature type="transmembrane region" description="Helical" evidence="6">
    <location>
        <begin position="21"/>
        <end position="43"/>
    </location>
</feature>
<evidence type="ECO:0000313" key="8">
    <source>
        <dbReference type="Proteomes" id="UP000028643"/>
    </source>
</evidence>
<evidence type="ECO:0000256" key="4">
    <source>
        <dbReference type="ARBA" id="ARBA00022989"/>
    </source>
</evidence>
<feature type="transmembrane region" description="Helical" evidence="6">
    <location>
        <begin position="411"/>
        <end position="428"/>
    </location>
</feature>
<feature type="transmembrane region" description="Helical" evidence="6">
    <location>
        <begin position="49"/>
        <end position="71"/>
    </location>
</feature>
<dbReference type="PANTHER" id="PTHR42770:SF11">
    <property type="entry name" value="INNER MEMBRANE TRANSPORT PROTEIN YBAT"/>
    <property type="match status" value="1"/>
</dbReference>
<dbReference type="EMBL" id="JPQT01000097">
    <property type="protein sequence ID" value="KFE52432.1"/>
    <property type="molecule type" value="Genomic_DNA"/>
</dbReference>
<feature type="transmembrane region" description="Helical" evidence="6">
    <location>
        <begin position="127"/>
        <end position="144"/>
    </location>
</feature>
<evidence type="ECO:0000256" key="5">
    <source>
        <dbReference type="ARBA" id="ARBA00023136"/>
    </source>
</evidence>
<comment type="caution">
    <text evidence="7">The sequence shown here is derived from an EMBL/GenBank/DDBJ whole genome shotgun (WGS) entry which is preliminary data.</text>
</comment>
<gene>
    <name evidence="7" type="ORF">IV02_08345</name>
</gene>
<dbReference type="Pfam" id="PF13520">
    <property type="entry name" value="AA_permease_2"/>
    <property type="match status" value="1"/>
</dbReference>
<feature type="transmembrane region" description="Helical" evidence="6">
    <location>
        <begin position="235"/>
        <end position="259"/>
    </location>
</feature>
<dbReference type="GO" id="GO:0005886">
    <property type="term" value="C:plasma membrane"/>
    <property type="evidence" value="ECO:0007669"/>
    <property type="project" value="UniProtKB-SubCell"/>
</dbReference>
<evidence type="ECO:0000256" key="2">
    <source>
        <dbReference type="ARBA" id="ARBA00022475"/>
    </source>
</evidence>
<accession>A0A085VAG9</accession>